<comment type="catalytic activity">
    <reaction evidence="6">
        <text>L-seryl-[protein] + ATP = O-phospho-L-seryl-[protein] + ADP + H(+)</text>
        <dbReference type="Rhea" id="RHEA:17989"/>
        <dbReference type="Rhea" id="RHEA-COMP:9863"/>
        <dbReference type="Rhea" id="RHEA-COMP:11604"/>
        <dbReference type="ChEBI" id="CHEBI:15378"/>
        <dbReference type="ChEBI" id="CHEBI:29999"/>
        <dbReference type="ChEBI" id="CHEBI:30616"/>
        <dbReference type="ChEBI" id="CHEBI:83421"/>
        <dbReference type="ChEBI" id="CHEBI:456216"/>
        <dbReference type="EC" id="2.7.11.22"/>
    </reaction>
</comment>
<dbReference type="GO" id="GO:0004693">
    <property type="term" value="F:cyclin-dependent protein serine/threonine kinase activity"/>
    <property type="evidence" value="ECO:0007669"/>
    <property type="project" value="UniProtKB-EC"/>
</dbReference>
<dbReference type="InterPro" id="IPR050108">
    <property type="entry name" value="CDK"/>
</dbReference>
<dbReference type="InterPro" id="IPR011009">
    <property type="entry name" value="Kinase-like_dom_sf"/>
</dbReference>
<dbReference type="PANTHER" id="PTHR24056">
    <property type="entry name" value="CELL DIVISION PROTEIN KINASE"/>
    <property type="match status" value="1"/>
</dbReference>
<evidence type="ECO:0000256" key="2">
    <source>
        <dbReference type="ARBA" id="ARBA00012425"/>
    </source>
</evidence>
<feature type="compositionally biased region" description="Low complexity" evidence="7">
    <location>
        <begin position="463"/>
        <end position="472"/>
    </location>
</feature>
<proteinExistence type="inferred from homology"/>
<comment type="similarity">
    <text evidence="1">Belongs to the protein kinase superfamily. CMGC Ser/Thr protein kinase family. CDC2/CDKX subfamily.</text>
</comment>
<comment type="caution">
    <text evidence="9">The sequence shown here is derived from an EMBL/GenBank/DDBJ whole genome shotgun (WGS) entry which is preliminary data.</text>
</comment>
<evidence type="ECO:0000256" key="5">
    <source>
        <dbReference type="ARBA" id="ARBA00047811"/>
    </source>
</evidence>
<protein>
    <recommendedName>
        <fullName evidence="2">cyclin-dependent kinase</fullName>
        <ecNumber evidence="2">2.7.11.22</ecNumber>
    </recommendedName>
</protein>
<gene>
    <name evidence="9" type="ORF">LTR36_002656</name>
</gene>
<dbReference type="AlphaFoldDB" id="A0AAV9JKI1"/>
<keyword evidence="4" id="KW-0067">ATP-binding</keyword>
<dbReference type="SUPFAM" id="SSF56112">
    <property type="entry name" value="Protein kinase-like (PK-like)"/>
    <property type="match status" value="1"/>
</dbReference>
<name>A0AAV9JKI1_9PEZI</name>
<evidence type="ECO:0000259" key="8">
    <source>
        <dbReference type="PROSITE" id="PS50011"/>
    </source>
</evidence>
<evidence type="ECO:0000313" key="10">
    <source>
        <dbReference type="Proteomes" id="UP001324427"/>
    </source>
</evidence>
<evidence type="ECO:0000313" key="9">
    <source>
        <dbReference type="EMBL" id="KAK4545702.1"/>
    </source>
</evidence>
<dbReference type="EMBL" id="JAVFHQ010000018">
    <property type="protein sequence ID" value="KAK4545702.1"/>
    <property type="molecule type" value="Genomic_DNA"/>
</dbReference>
<evidence type="ECO:0000256" key="4">
    <source>
        <dbReference type="ARBA" id="ARBA00022840"/>
    </source>
</evidence>
<dbReference type="GO" id="GO:0007346">
    <property type="term" value="P:regulation of mitotic cell cycle"/>
    <property type="evidence" value="ECO:0007669"/>
    <property type="project" value="TreeGrafter"/>
</dbReference>
<feature type="region of interest" description="Disordered" evidence="7">
    <location>
        <begin position="416"/>
        <end position="493"/>
    </location>
</feature>
<organism evidence="9 10">
    <name type="scientific">Oleoguttula mirabilis</name>
    <dbReference type="NCBI Taxonomy" id="1507867"/>
    <lineage>
        <taxon>Eukaryota</taxon>
        <taxon>Fungi</taxon>
        <taxon>Dikarya</taxon>
        <taxon>Ascomycota</taxon>
        <taxon>Pezizomycotina</taxon>
        <taxon>Dothideomycetes</taxon>
        <taxon>Dothideomycetidae</taxon>
        <taxon>Mycosphaerellales</taxon>
        <taxon>Teratosphaeriaceae</taxon>
        <taxon>Oleoguttula</taxon>
    </lineage>
</organism>
<dbReference type="InterPro" id="IPR000719">
    <property type="entry name" value="Prot_kinase_dom"/>
</dbReference>
<dbReference type="GO" id="GO:0005634">
    <property type="term" value="C:nucleus"/>
    <property type="evidence" value="ECO:0007669"/>
    <property type="project" value="TreeGrafter"/>
</dbReference>
<accession>A0AAV9JKI1</accession>
<evidence type="ECO:0000256" key="6">
    <source>
        <dbReference type="ARBA" id="ARBA00048367"/>
    </source>
</evidence>
<feature type="domain" description="Protein kinase" evidence="8">
    <location>
        <begin position="15"/>
        <end position="315"/>
    </location>
</feature>
<dbReference type="GO" id="GO:0005524">
    <property type="term" value="F:ATP binding"/>
    <property type="evidence" value="ECO:0007669"/>
    <property type="project" value="UniProtKB-KW"/>
</dbReference>
<keyword evidence="3" id="KW-0547">Nucleotide-binding</keyword>
<evidence type="ECO:0000256" key="7">
    <source>
        <dbReference type="SAM" id="MobiDB-lite"/>
    </source>
</evidence>
<sequence length="493" mass="53269">MTAISEGAELVGESGKTYLAVGSLGQENVWTAVERDDPSNIVVLKAPAADDTSEAWPHFQQEMIMHELLKDCSAIRKQVDRIPPVEEDGSPPILVLEIFETTLWQARTKRPFSKGEVQSVSKSILQGLKQVHDKGLVYVDLKMENVMLSGFDTSAAGDGSKLVTKLGDLGIVMEPANGKSQPVAYRAPEVFFKGDLAPPADIWAFGLIYSHLLEARRRFSNTGLYDDLYIGGGSMGEREQAMRFAIANDYDIRNVEYYKDCALPYRDETHLIGQQWDELRKRGINESEIEFLQWVLTTDPGVRPTAQAILDSHWFNAGSGASKIGSSVDGAAEIADGQAGTTVPFAAISYDRSKTASGTGPPKSIEMPATKILNFGDMQRESAFTPTGSGAFDQMLHKRKASGSPIKEHPLVLSAMSQGLGGDGMEKSATERKPEHAAADTPQRLESLDDEKGGSATSGAESTTPTTDATTASGIPDYMGRKASSGGTYLSYQ</sequence>
<dbReference type="Gene3D" id="1.10.510.10">
    <property type="entry name" value="Transferase(Phosphotransferase) domain 1"/>
    <property type="match status" value="1"/>
</dbReference>
<dbReference type="InterPro" id="IPR008271">
    <property type="entry name" value="Ser/Thr_kinase_AS"/>
</dbReference>
<keyword evidence="10" id="KW-1185">Reference proteome</keyword>
<feature type="compositionally biased region" description="Basic and acidic residues" evidence="7">
    <location>
        <begin position="424"/>
        <end position="438"/>
    </location>
</feature>
<comment type="catalytic activity">
    <reaction evidence="5">
        <text>L-threonyl-[protein] + ATP = O-phospho-L-threonyl-[protein] + ADP + H(+)</text>
        <dbReference type="Rhea" id="RHEA:46608"/>
        <dbReference type="Rhea" id="RHEA-COMP:11060"/>
        <dbReference type="Rhea" id="RHEA-COMP:11605"/>
        <dbReference type="ChEBI" id="CHEBI:15378"/>
        <dbReference type="ChEBI" id="CHEBI:30013"/>
        <dbReference type="ChEBI" id="CHEBI:30616"/>
        <dbReference type="ChEBI" id="CHEBI:61977"/>
        <dbReference type="ChEBI" id="CHEBI:456216"/>
        <dbReference type="EC" id="2.7.11.22"/>
    </reaction>
</comment>
<dbReference type="SMART" id="SM00220">
    <property type="entry name" value="S_TKc"/>
    <property type="match status" value="1"/>
</dbReference>
<dbReference type="PROSITE" id="PS00108">
    <property type="entry name" value="PROTEIN_KINASE_ST"/>
    <property type="match status" value="1"/>
</dbReference>
<reference evidence="9 10" key="1">
    <citation type="submission" date="2021-11" db="EMBL/GenBank/DDBJ databases">
        <title>Black yeast isolated from Biological Soil Crust.</title>
        <authorList>
            <person name="Kurbessoian T."/>
        </authorList>
    </citation>
    <scope>NUCLEOTIDE SEQUENCE [LARGE SCALE GENOMIC DNA]</scope>
    <source>
        <strain evidence="9 10">CCFEE 5522</strain>
    </source>
</reference>
<evidence type="ECO:0000256" key="1">
    <source>
        <dbReference type="ARBA" id="ARBA00006485"/>
    </source>
</evidence>
<dbReference type="EC" id="2.7.11.22" evidence="2"/>
<dbReference type="PROSITE" id="PS50011">
    <property type="entry name" value="PROTEIN_KINASE_DOM"/>
    <property type="match status" value="1"/>
</dbReference>
<dbReference type="Pfam" id="PF00069">
    <property type="entry name" value="Pkinase"/>
    <property type="match status" value="1"/>
</dbReference>
<evidence type="ECO:0000256" key="3">
    <source>
        <dbReference type="ARBA" id="ARBA00022741"/>
    </source>
</evidence>
<dbReference type="Proteomes" id="UP001324427">
    <property type="component" value="Unassembled WGS sequence"/>
</dbReference>
<dbReference type="PANTHER" id="PTHR24056:SF578">
    <property type="entry name" value="CYCLIN-DEPENDENT KINASE F-2-RELATED"/>
    <property type="match status" value="1"/>
</dbReference>